<feature type="domain" description="Beta-galactosidase C-terminal" evidence="13">
    <location>
        <begin position="616"/>
        <end position="666"/>
    </location>
</feature>
<evidence type="ECO:0000256" key="9">
    <source>
        <dbReference type="PIRSR" id="PIRSR001084-1"/>
    </source>
</evidence>
<feature type="domain" description="Beta-galactosidase trimerisation" evidence="12">
    <location>
        <begin position="415"/>
        <end position="599"/>
    </location>
</feature>
<evidence type="ECO:0000256" key="6">
    <source>
        <dbReference type="ARBA" id="ARBA00022833"/>
    </source>
</evidence>
<dbReference type="InterPro" id="IPR003476">
    <property type="entry name" value="Glyco_hydro_42"/>
</dbReference>
<dbReference type="Proteomes" id="UP000824160">
    <property type="component" value="Unassembled WGS sequence"/>
</dbReference>
<dbReference type="Pfam" id="PF08533">
    <property type="entry name" value="Glyco_hydro_42C"/>
    <property type="match status" value="1"/>
</dbReference>
<dbReference type="GO" id="GO:0004565">
    <property type="term" value="F:beta-galactosidase activity"/>
    <property type="evidence" value="ECO:0007669"/>
    <property type="project" value="UniProtKB-EC"/>
</dbReference>
<evidence type="ECO:0000259" key="12">
    <source>
        <dbReference type="Pfam" id="PF08532"/>
    </source>
</evidence>
<keyword evidence="5 8" id="KW-0378">Hydrolase</keyword>
<evidence type="ECO:0000256" key="10">
    <source>
        <dbReference type="PIRSR" id="PIRSR001084-2"/>
    </source>
</evidence>
<evidence type="ECO:0000256" key="2">
    <source>
        <dbReference type="ARBA" id="ARBA00005940"/>
    </source>
</evidence>
<gene>
    <name evidence="14" type="ORF">IAC43_09115</name>
</gene>
<dbReference type="InterPro" id="IPR013739">
    <property type="entry name" value="Beta_galactosidase_C"/>
</dbReference>
<dbReference type="AlphaFoldDB" id="A0A9D1H956"/>
<feature type="active site" description="Proton donor" evidence="9">
    <location>
        <position position="144"/>
    </location>
</feature>
<comment type="catalytic activity">
    <reaction evidence="1 8">
        <text>Hydrolysis of terminal non-reducing beta-D-galactose residues in beta-D-galactosides.</text>
        <dbReference type="EC" id="3.2.1.23"/>
    </reaction>
</comment>
<reference evidence="14" key="2">
    <citation type="journal article" date="2021" name="PeerJ">
        <title>Extensive microbial diversity within the chicken gut microbiome revealed by metagenomics and culture.</title>
        <authorList>
            <person name="Gilroy R."/>
            <person name="Ravi A."/>
            <person name="Getino M."/>
            <person name="Pursley I."/>
            <person name="Horton D.L."/>
            <person name="Alikhan N.F."/>
            <person name="Baker D."/>
            <person name="Gharbi K."/>
            <person name="Hall N."/>
            <person name="Watson M."/>
            <person name="Adriaenssens E.M."/>
            <person name="Foster-Nyarko E."/>
            <person name="Jarju S."/>
            <person name="Secka A."/>
            <person name="Antonio M."/>
            <person name="Oren A."/>
            <person name="Chaudhuri R.R."/>
            <person name="La Ragione R."/>
            <person name="Hildebrand F."/>
            <person name="Pallen M.J."/>
        </authorList>
    </citation>
    <scope>NUCLEOTIDE SEQUENCE</scope>
    <source>
        <strain evidence="14">ChiBcec7-5410</strain>
    </source>
</reference>
<feature type="binding site" evidence="10">
    <location>
        <position position="143"/>
    </location>
    <ligand>
        <name>substrate</name>
    </ligand>
</feature>
<dbReference type="Gene3D" id="2.60.40.1180">
    <property type="entry name" value="Golgi alpha-mannosidase II"/>
    <property type="match status" value="1"/>
</dbReference>
<dbReference type="InterPro" id="IPR029062">
    <property type="entry name" value="Class_I_gatase-like"/>
</dbReference>
<accession>A0A9D1H956</accession>
<dbReference type="EMBL" id="DVLW01000250">
    <property type="protein sequence ID" value="HIT95332.1"/>
    <property type="molecule type" value="Genomic_DNA"/>
</dbReference>
<comment type="similarity">
    <text evidence="2 8">Belongs to the glycosyl hydrolase 42 family.</text>
</comment>
<sequence>MKKLYYGVAYYDEYMPCDRLDEDIRMMKDAGINVVRIAESTWSTMEPRPGYFDYSHIDRVLDGMYKAGIDVIIGTPTYAIPSWLEKMHPEVIAETKQGRRPYGARQIMDITSPAYLFYGERVIRKLMKHVCNHPAVIGYQIDNETKYYGTAGNNVQRMFVRYLRDKFGTTDALNAAFGFDYWSNRVDAWEDVPDVRGTINGSFAAEFEKFQRSLVTDYLSWQASIVREYARPDQFVTHNLDFNWTGYSNGIQPDVDHDRVAECLDITGCDIYHPTQEKLTGIEIAQSGDQTRSLKNAPYLVLETEAQGFPSWTPFPGQLRLQAISHLASGAEMVEYWHWHSIHNSMETYWKGLLSHDFKPSAVYQEAKTVGKEFAKLSGALNGLHKENKVAILVSNIALTSLKYFPISGGMFGSNIDYNGVVRWMYQTLYHMNVGVDFIYADSLPEGADLSKYSLICIPALYAAPESLLKTLLAYEENGGTLLATFKTAFADENIKVYHDEAPHMLSKAFGLSYSQFTVPENVRLDGIGSGEAAINWMELLIPENGTEILSRYDHPYWKAYAAITRAKYGNGQGYYIGCHAGEKVLSALMTEALKTAGVDTPFADSPVTVRQSVDSEGRKVTFLLNYSMQPVEVTVPASVNLLTDEQYPDGATVTLPDWGYLIIRE</sequence>
<feature type="binding site" evidence="10">
    <location>
        <position position="312"/>
    </location>
    <ligand>
        <name>substrate</name>
    </ligand>
</feature>
<evidence type="ECO:0000256" key="3">
    <source>
        <dbReference type="ARBA" id="ARBA00012756"/>
    </source>
</evidence>
<keyword evidence="7 8" id="KW-0326">Glycosidase</keyword>
<dbReference type="Pfam" id="PF08532">
    <property type="entry name" value="Glyco_hydro_42M"/>
    <property type="match status" value="1"/>
</dbReference>
<dbReference type="GO" id="GO:0009341">
    <property type="term" value="C:beta-galactosidase complex"/>
    <property type="evidence" value="ECO:0007669"/>
    <property type="project" value="InterPro"/>
</dbReference>
<proteinExistence type="inferred from homology"/>
<evidence type="ECO:0000313" key="15">
    <source>
        <dbReference type="Proteomes" id="UP000824160"/>
    </source>
</evidence>
<keyword evidence="6" id="KW-0862">Zinc</keyword>
<evidence type="ECO:0000256" key="1">
    <source>
        <dbReference type="ARBA" id="ARBA00001412"/>
    </source>
</evidence>
<dbReference type="InterPro" id="IPR013780">
    <property type="entry name" value="Glyco_hydro_b"/>
</dbReference>
<dbReference type="PANTHER" id="PTHR36447:SF2">
    <property type="entry name" value="BETA-GALACTOSIDASE YESZ"/>
    <property type="match status" value="1"/>
</dbReference>
<dbReference type="Gene3D" id="3.40.50.880">
    <property type="match status" value="1"/>
</dbReference>
<dbReference type="InterPro" id="IPR013529">
    <property type="entry name" value="Glyco_hydro_42_N"/>
</dbReference>
<keyword evidence="4" id="KW-0479">Metal-binding</keyword>
<evidence type="ECO:0000256" key="5">
    <source>
        <dbReference type="ARBA" id="ARBA00022801"/>
    </source>
</evidence>
<evidence type="ECO:0000256" key="8">
    <source>
        <dbReference type="PIRNR" id="PIRNR001084"/>
    </source>
</evidence>
<evidence type="ECO:0000259" key="13">
    <source>
        <dbReference type="Pfam" id="PF08533"/>
    </source>
</evidence>
<dbReference type="PANTHER" id="PTHR36447">
    <property type="entry name" value="BETA-GALACTOSIDASE GANA"/>
    <property type="match status" value="1"/>
</dbReference>
<organism evidence="14 15">
    <name type="scientific">Candidatus Faecivivens stercoripullorum</name>
    <dbReference type="NCBI Taxonomy" id="2840805"/>
    <lineage>
        <taxon>Bacteria</taxon>
        <taxon>Bacillati</taxon>
        <taxon>Bacillota</taxon>
        <taxon>Clostridia</taxon>
        <taxon>Eubacteriales</taxon>
        <taxon>Oscillospiraceae</taxon>
        <taxon>Oscillospiraceae incertae sedis</taxon>
        <taxon>Candidatus Faecivivens</taxon>
    </lineage>
</organism>
<dbReference type="SUPFAM" id="SSF52317">
    <property type="entry name" value="Class I glutamine amidotransferase-like"/>
    <property type="match status" value="1"/>
</dbReference>
<dbReference type="SUPFAM" id="SSF51445">
    <property type="entry name" value="(Trans)glycosidases"/>
    <property type="match status" value="1"/>
</dbReference>
<feature type="binding site" evidence="10">
    <location>
        <position position="105"/>
    </location>
    <ligand>
        <name>substrate</name>
    </ligand>
</feature>
<dbReference type="EC" id="3.2.1.23" evidence="3 8"/>
<feature type="active site" description="Nucleophile" evidence="9">
    <location>
        <position position="303"/>
    </location>
</feature>
<name>A0A9D1H956_9FIRM</name>
<evidence type="ECO:0000313" key="14">
    <source>
        <dbReference type="EMBL" id="HIT95332.1"/>
    </source>
</evidence>
<comment type="caution">
    <text evidence="14">The sequence shown here is derived from an EMBL/GenBank/DDBJ whole genome shotgun (WGS) entry which is preliminary data.</text>
</comment>
<protein>
    <recommendedName>
        <fullName evidence="3 8">Beta-galactosidase</fullName>
        <shortName evidence="8">Beta-gal</shortName>
        <ecNumber evidence="3 8">3.2.1.23</ecNumber>
    </recommendedName>
</protein>
<dbReference type="GO" id="GO:0006012">
    <property type="term" value="P:galactose metabolic process"/>
    <property type="evidence" value="ECO:0007669"/>
    <property type="project" value="InterPro"/>
</dbReference>
<evidence type="ECO:0000256" key="4">
    <source>
        <dbReference type="ARBA" id="ARBA00022723"/>
    </source>
</evidence>
<feature type="domain" description="Glycoside hydrolase family 42 N-terminal" evidence="11">
    <location>
        <begin position="10"/>
        <end position="376"/>
    </location>
</feature>
<evidence type="ECO:0000256" key="7">
    <source>
        <dbReference type="ARBA" id="ARBA00023295"/>
    </source>
</evidence>
<dbReference type="CDD" id="cd03143">
    <property type="entry name" value="A4_beta-galactosidase_middle_domain"/>
    <property type="match status" value="1"/>
</dbReference>
<dbReference type="Gene3D" id="3.20.20.80">
    <property type="entry name" value="Glycosidases"/>
    <property type="match status" value="1"/>
</dbReference>
<dbReference type="GO" id="GO:0046872">
    <property type="term" value="F:metal ion binding"/>
    <property type="evidence" value="ECO:0007669"/>
    <property type="project" value="UniProtKB-KW"/>
</dbReference>
<reference evidence="14" key="1">
    <citation type="submission" date="2020-10" db="EMBL/GenBank/DDBJ databases">
        <authorList>
            <person name="Gilroy R."/>
        </authorList>
    </citation>
    <scope>NUCLEOTIDE SEQUENCE</scope>
    <source>
        <strain evidence="14">ChiBcec7-5410</strain>
    </source>
</reference>
<dbReference type="InterPro" id="IPR013738">
    <property type="entry name" value="Beta_galactosidase_Trimer"/>
</dbReference>
<dbReference type="PIRSF" id="PIRSF001084">
    <property type="entry name" value="B-galactosidase"/>
    <property type="match status" value="1"/>
</dbReference>
<dbReference type="Pfam" id="PF02449">
    <property type="entry name" value="Glyco_hydro_42"/>
    <property type="match status" value="1"/>
</dbReference>
<evidence type="ECO:0000259" key="11">
    <source>
        <dbReference type="Pfam" id="PF02449"/>
    </source>
</evidence>
<dbReference type="InterPro" id="IPR017853">
    <property type="entry name" value="GH"/>
</dbReference>